<accession>A0A0A7FUI1</accession>
<proteinExistence type="inferred from homology"/>
<dbReference type="KEGG" id="cbv:U729_2851"/>
<dbReference type="PANTHER" id="PTHR30636:SF3">
    <property type="entry name" value="UPF0701 PROTEIN YICC"/>
    <property type="match status" value="1"/>
</dbReference>
<sequence length="293" mass="34139">MIKSMTSFGRARSEEGKDRLFQIEMKSVNHRYLDMNIRMPKSIFPLEEKIRKIISERLNRGKVDVFINLKSFGNGESVCEVNSTLAKSYYDSLKKISEELDVVNDITSTKIARFPDVISVVEKEENIEEVFEEIRQLLEISLDNMIEMREREGEKLKEDIIKKLDTIDNLVLEVEKVADLVPKKYKEKLEERIKELTKGMEIDENRIALEIAIFADKATVDEEIIRLRSHISQMKNTLNLDEPIGRKLDFIVQEMNREANTIASKANDMKMTNTVIDIKNLIEKIREQVQNIE</sequence>
<dbReference type="OrthoDB" id="9771229at2"/>
<dbReference type="AlphaFoldDB" id="A0A0A7FUI1"/>
<keyword evidence="9" id="KW-1185">Reference proteome</keyword>
<dbReference type="Pfam" id="PF08340">
    <property type="entry name" value="YicC-like_C"/>
    <property type="match status" value="1"/>
</dbReference>
<evidence type="ECO:0000256" key="5">
    <source>
        <dbReference type="ARBA" id="ARBA00035648"/>
    </source>
</evidence>
<reference evidence="8 9" key="1">
    <citation type="journal article" date="2015" name="Infect. Genet. Evol.">
        <title>Genomic sequences of six botulinum neurotoxin-producing strains representing three clostridial species illustrate the mobility and diversity of botulinum neurotoxin genes.</title>
        <authorList>
            <person name="Smith T.J."/>
            <person name="Hill K.K."/>
            <person name="Xie G."/>
            <person name="Foley B.T."/>
            <person name="Williamson C.H."/>
            <person name="Foster J.T."/>
            <person name="Johnson S.L."/>
            <person name="Chertkov O."/>
            <person name="Teshima H."/>
            <person name="Gibbons H.S."/>
            <person name="Johnsky L.A."/>
            <person name="Karavis M.A."/>
            <person name="Smith L.A."/>
        </authorList>
    </citation>
    <scope>NUCLEOTIDE SEQUENCE [LARGE SCALE GENOMIC DNA]</scope>
    <source>
        <strain evidence="8">Sullivan</strain>
    </source>
</reference>
<feature type="domain" description="Endoribonuclease YicC-like N-terminal" evidence="6">
    <location>
        <begin position="2"/>
        <end position="157"/>
    </location>
</feature>
<protein>
    <recommendedName>
        <fullName evidence="10">TIGR00255 family protein</fullName>
    </recommendedName>
</protein>
<dbReference type="InterPro" id="IPR005229">
    <property type="entry name" value="YicC/YloC-like"/>
</dbReference>
<name>A0A0A7FUI1_9CLOT</name>
<organism evidence="8 9">
    <name type="scientific">Clostridium baratii str. Sullivan</name>
    <dbReference type="NCBI Taxonomy" id="1415775"/>
    <lineage>
        <taxon>Bacteria</taxon>
        <taxon>Bacillati</taxon>
        <taxon>Bacillota</taxon>
        <taxon>Clostridia</taxon>
        <taxon>Eubacteriales</taxon>
        <taxon>Clostridiaceae</taxon>
        <taxon>Clostridium</taxon>
    </lineage>
</organism>
<evidence type="ECO:0000256" key="2">
    <source>
        <dbReference type="ARBA" id="ARBA00022722"/>
    </source>
</evidence>
<evidence type="ECO:0000256" key="4">
    <source>
        <dbReference type="ARBA" id="ARBA00022801"/>
    </source>
</evidence>
<evidence type="ECO:0000313" key="9">
    <source>
        <dbReference type="Proteomes" id="UP000030635"/>
    </source>
</evidence>
<dbReference type="GO" id="GO:0004521">
    <property type="term" value="F:RNA endonuclease activity"/>
    <property type="evidence" value="ECO:0007669"/>
    <property type="project" value="InterPro"/>
</dbReference>
<dbReference type="EMBL" id="CP006905">
    <property type="protein sequence ID" value="AIY82600.1"/>
    <property type="molecule type" value="Genomic_DNA"/>
</dbReference>
<keyword evidence="3" id="KW-0255">Endonuclease</keyword>
<gene>
    <name evidence="8" type="ORF">U729_2851</name>
</gene>
<dbReference type="Pfam" id="PF03755">
    <property type="entry name" value="YicC-like_N"/>
    <property type="match status" value="1"/>
</dbReference>
<dbReference type="HOGENOM" id="CLU_076609_1_0_9"/>
<keyword evidence="2" id="KW-0540">Nuclease</keyword>
<comment type="cofactor">
    <cofactor evidence="1">
        <name>a divalent metal cation</name>
        <dbReference type="ChEBI" id="CHEBI:60240"/>
    </cofactor>
</comment>
<dbReference type="RefSeq" id="WP_039316143.1">
    <property type="nucleotide sequence ID" value="NZ_CP006905.1"/>
</dbReference>
<evidence type="ECO:0000256" key="1">
    <source>
        <dbReference type="ARBA" id="ARBA00001968"/>
    </source>
</evidence>
<feature type="domain" description="Endoribonuclease YicC-like C-terminal" evidence="7">
    <location>
        <begin position="175"/>
        <end position="293"/>
    </location>
</feature>
<dbReference type="InterPro" id="IPR013551">
    <property type="entry name" value="YicC-like_C"/>
</dbReference>
<dbReference type="Proteomes" id="UP000030635">
    <property type="component" value="Chromosome"/>
</dbReference>
<dbReference type="GO" id="GO:0016787">
    <property type="term" value="F:hydrolase activity"/>
    <property type="evidence" value="ECO:0007669"/>
    <property type="project" value="UniProtKB-KW"/>
</dbReference>
<keyword evidence="4" id="KW-0378">Hydrolase</keyword>
<evidence type="ECO:0000313" key="8">
    <source>
        <dbReference type="EMBL" id="AIY82600.1"/>
    </source>
</evidence>
<dbReference type="PANTHER" id="PTHR30636">
    <property type="entry name" value="UPF0701 PROTEIN YICC"/>
    <property type="match status" value="1"/>
</dbReference>
<dbReference type="eggNOG" id="COG1561">
    <property type="taxonomic scope" value="Bacteria"/>
</dbReference>
<dbReference type="STRING" id="1561.NPD11_176"/>
<comment type="similarity">
    <text evidence="5">Belongs to the YicC/YloC family.</text>
</comment>
<dbReference type="NCBIfam" id="TIGR00255">
    <property type="entry name" value="YicC/YloC family endoribonuclease"/>
    <property type="match status" value="1"/>
</dbReference>
<dbReference type="InterPro" id="IPR013527">
    <property type="entry name" value="YicC-like_N"/>
</dbReference>
<evidence type="ECO:0008006" key="10">
    <source>
        <dbReference type="Google" id="ProtNLM"/>
    </source>
</evidence>
<evidence type="ECO:0000259" key="6">
    <source>
        <dbReference type="Pfam" id="PF03755"/>
    </source>
</evidence>
<evidence type="ECO:0000259" key="7">
    <source>
        <dbReference type="Pfam" id="PF08340"/>
    </source>
</evidence>
<evidence type="ECO:0000256" key="3">
    <source>
        <dbReference type="ARBA" id="ARBA00022759"/>
    </source>
</evidence>